<evidence type="ECO:0000313" key="3">
    <source>
        <dbReference type="Proteomes" id="UP000018466"/>
    </source>
</evidence>
<dbReference type="AlphaFoldDB" id="A0AA37DFR2"/>
<reference evidence="2 3" key="1">
    <citation type="submission" date="2011-10" db="EMBL/GenBank/DDBJ databases">
        <title>The Genome Sequence of Lachnospiraceae bacterium ACC2.</title>
        <authorList>
            <consortium name="The Broad Institute Genome Sequencing Platform"/>
            <person name="Earl A."/>
            <person name="Ward D."/>
            <person name="Feldgarden M."/>
            <person name="Gevers D."/>
            <person name="Sizova M."/>
            <person name="Hazen A."/>
            <person name="Epstein S."/>
            <person name="Young S.K."/>
            <person name="Zeng Q."/>
            <person name="Gargeya S."/>
            <person name="Fitzgerald M."/>
            <person name="Haas B."/>
            <person name="Abouelleil A."/>
            <person name="Alvarado L."/>
            <person name="Arachchi H.M."/>
            <person name="Berlin A."/>
            <person name="Brown A."/>
            <person name="Chapman S.B."/>
            <person name="Chen Z."/>
            <person name="Dunbar C."/>
            <person name="Freedman E."/>
            <person name="Gearin G."/>
            <person name="Goldberg J."/>
            <person name="Griggs A."/>
            <person name="Gujja S."/>
            <person name="Heiman D."/>
            <person name="Howarth C."/>
            <person name="Larson L."/>
            <person name="Lui A."/>
            <person name="MacDonald P.J.P."/>
            <person name="Montmayeur A."/>
            <person name="Murphy C."/>
            <person name="Neiman D."/>
            <person name="Pearson M."/>
            <person name="Priest M."/>
            <person name="Roberts A."/>
            <person name="Saif S."/>
            <person name="Shea T."/>
            <person name="Shenoy N."/>
            <person name="Sisk P."/>
            <person name="Stolte C."/>
            <person name="Sykes S."/>
            <person name="Wortman J."/>
            <person name="Nusbaum C."/>
            <person name="Birren B."/>
        </authorList>
    </citation>
    <scope>NUCLEOTIDE SEQUENCE [LARGE SCALE GENOMIC DNA]</scope>
    <source>
        <strain evidence="2 3">ACC2</strain>
    </source>
</reference>
<proteinExistence type="predicted"/>
<accession>A0AA37DFR2</accession>
<keyword evidence="3" id="KW-1185">Reference proteome</keyword>
<sequence length="106" mass="12219">MREMESRMGYIASCCYCGSFLQETKGDCCTRVICPKCGRQMVVIIRKGKVTTFMDRRSETRSEADPGQENEQCLWLIHYDRISRSGTSNHSTSMVAEKRMEYGKRS</sequence>
<organism evidence="2 3">
    <name type="scientific">Stomatobaculum longum</name>
    <dbReference type="NCBI Taxonomy" id="796942"/>
    <lineage>
        <taxon>Bacteria</taxon>
        <taxon>Bacillati</taxon>
        <taxon>Bacillota</taxon>
        <taxon>Clostridia</taxon>
        <taxon>Lachnospirales</taxon>
        <taxon>Lachnospiraceae</taxon>
        <taxon>Stomatobaculum</taxon>
    </lineage>
</organism>
<name>A0AA37DFR2_9FIRM</name>
<evidence type="ECO:0000256" key="1">
    <source>
        <dbReference type="SAM" id="MobiDB-lite"/>
    </source>
</evidence>
<comment type="caution">
    <text evidence="2">The sequence shown here is derived from an EMBL/GenBank/DDBJ whole genome shotgun (WGS) entry which is preliminary data.</text>
</comment>
<dbReference type="GeneID" id="86941480"/>
<gene>
    <name evidence="2" type="ORF">HMPREF9623_01756</name>
</gene>
<dbReference type="EMBL" id="AGEL01000014">
    <property type="protein sequence ID" value="EHO15845.1"/>
    <property type="molecule type" value="Genomic_DNA"/>
</dbReference>
<evidence type="ECO:0000313" key="2">
    <source>
        <dbReference type="EMBL" id="EHO15845.1"/>
    </source>
</evidence>
<dbReference type="Proteomes" id="UP000018466">
    <property type="component" value="Unassembled WGS sequence"/>
</dbReference>
<feature type="compositionally biased region" description="Basic and acidic residues" evidence="1">
    <location>
        <begin position="96"/>
        <end position="106"/>
    </location>
</feature>
<protein>
    <submittedName>
        <fullName evidence="2">Uncharacterized protein</fullName>
    </submittedName>
</protein>
<dbReference type="RefSeq" id="WP_009533574.1">
    <property type="nucleotide sequence ID" value="NZ_JH590864.1"/>
</dbReference>
<feature type="region of interest" description="Disordered" evidence="1">
    <location>
        <begin position="86"/>
        <end position="106"/>
    </location>
</feature>